<name>A0A2H1VIF8_SPOFR</name>
<accession>A0A2H1VIF8</accession>
<evidence type="ECO:0000313" key="1">
    <source>
        <dbReference type="EMBL" id="SOQ40608.1"/>
    </source>
</evidence>
<dbReference type="AlphaFoldDB" id="A0A2H1VIF8"/>
<proteinExistence type="predicted"/>
<gene>
    <name evidence="1" type="ORF">SFRICE_005920</name>
</gene>
<dbReference type="EMBL" id="ODYU01002734">
    <property type="protein sequence ID" value="SOQ40608.1"/>
    <property type="molecule type" value="Genomic_DNA"/>
</dbReference>
<protein>
    <submittedName>
        <fullName evidence="1">SFRICE_005920</fullName>
    </submittedName>
</protein>
<organism evidence="1">
    <name type="scientific">Spodoptera frugiperda</name>
    <name type="common">Fall armyworm</name>
    <dbReference type="NCBI Taxonomy" id="7108"/>
    <lineage>
        <taxon>Eukaryota</taxon>
        <taxon>Metazoa</taxon>
        <taxon>Ecdysozoa</taxon>
        <taxon>Arthropoda</taxon>
        <taxon>Hexapoda</taxon>
        <taxon>Insecta</taxon>
        <taxon>Pterygota</taxon>
        <taxon>Neoptera</taxon>
        <taxon>Endopterygota</taxon>
        <taxon>Lepidoptera</taxon>
        <taxon>Glossata</taxon>
        <taxon>Ditrysia</taxon>
        <taxon>Noctuoidea</taxon>
        <taxon>Noctuidae</taxon>
        <taxon>Amphipyrinae</taxon>
        <taxon>Spodoptera</taxon>
    </lineage>
</organism>
<sequence length="219" mass="24294">MTSPVLGEVRGSLRFLLTKIHAVSTPAGGKSSNDFSRLGRGKRECQALTNEKLPTIVLTPVIPFRAGAPTRASVRLLLTKNHPVPTPAFRAGAPVTRQQSAAPEFETPCLVFALVDNQSQSQNYLFQINREGTFGRQSKYYNIHKNACLSQSMSQLNQSEYLCTELCKFVCGSLSHIHSSGRRFTMLLWMRLVSTNHIHWYTSLSIGGERTEVVSPLLS</sequence>
<reference evidence="1" key="1">
    <citation type="submission" date="2016-07" db="EMBL/GenBank/DDBJ databases">
        <authorList>
            <person name="Bretaudeau A."/>
        </authorList>
    </citation>
    <scope>NUCLEOTIDE SEQUENCE</scope>
    <source>
        <strain evidence="1">Rice</strain>
        <tissue evidence="1">Whole body</tissue>
    </source>
</reference>